<dbReference type="GO" id="GO:0043571">
    <property type="term" value="P:maintenance of CRISPR repeat elements"/>
    <property type="evidence" value="ECO:0007669"/>
    <property type="project" value="InterPro"/>
</dbReference>
<dbReference type="EMBL" id="AP021889">
    <property type="protein sequence ID" value="BBP46412.1"/>
    <property type="molecule type" value="Genomic_DNA"/>
</dbReference>
<protein>
    <submittedName>
        <fullName evidence="2">Type I-E CRISPR-associated protein Cas5/CasD</fullName>
    </submittedName>
</protein>
<sequence length="243" mass="27282">MSDPYLLLWFEAPLQSWGADSKFGRRDTLKFPTKSGVLGLVCSALGAGGEQSELLVRFAPLDMQVISYRKTNAKQQRQDKQPLLRDFQTVGNGYDDQDPWQTLLIPKTAEGKKAVGGGSKLTYRYYLQDAVFAVALQVPADLADDLAQALQNPNWDIYLGRKNCIPTELVFQGVFNDLSALKIKAAEIAVSKKLLEDFQVLQGEQEGDEHLTLNDVPIQFGQHKKYRDRQVTLFYSQEDYEGG</sequence>
<keyword evidence="1" id="KW-0051">Antiviral defense</keyword>
<accession>A0A6F8PW82</accession>
<dbReference type="Pfam" id="PF09704">
    <property type="entry name" value="Cas_Cas5d"/>
    <property type="match status" value="1"/>
</dbReference>
<evidence type="ECO:0000313" key="2">
    <source>
        <dbReference type="EMBL" id="BBP46412.1"/>
    </source>
</evidence>
<dbReference type="NCBIfam" id="TIGR02593">
    <property type="entry name" value="CRISPR_cas5"/>
    <property type="match status" value="1"/>
</dbReference>
<dbReference type="InterPro" id="IPR013422">
    <property type="entry name" value="CRISPR-assoc_prot_Cas5_N"/>
</dbReference>
<dbReference type="AlphaFoldDB" id="A0A6F8PW82"/>
<gene>
    <name evidence="2" type="ORF">THMIRHAS_17850</name>
</gene>
<proteinExistence type="predicted"/>
<dbReference type="Gene3D" id="3.30.70.2660">
    <property type="match status" value="1"/>
</dbReference>
<dbReference type="KEGG" id="tse:THMIRHAS_17850"/>
<dbReference type="InterPro" id="IPR010147">
    <property type="entry name" value="CRISPR-assoc_prot_CasD"/>
</dbReference>
<evidence type="ECO:0000313" key="3">
    <source>
        <dbReference type="Proteomes" id="UP000501726"/>
    </source>
</evidence>
<name>A0A6F8PW82_9GAMM</name>
<evidence type="ECO:0000256" key="1">
    <source>
        <dbReference type="ARBA" id="ARBA00023118"/>
    </source>
</evidence>
<dbReference type="GO" id="GO:0051607">
    <property type="term" value="P:defense response to virus"/>
    <property type="evidence" value="ECO:0007669"/>
    <property type="project" value="UniProtKB-KW"/>
</dbReference>
<dbReference type="CDD" id="cd09756">
    <property type="entry name" value="Cas5_I-E"/>
    <property type="match status" value="1"/>
</dbReference>
<dbReference type="Proteomes" id="UP000501726">
    <property type="component" value="Chromosome"/>
</dbReference>
<keyword evidence="3" id="KW-1185">Reference proteome</keyword>
<dbReference type="InterPro" id="IPR021124">
    <property type="entry name" value="CRISPR-assoc_prot_Cas5"/>
</dbReference>
<dbReference type="GO" id="GO:0003723">
    <property type="term" value="F:RNA binding"/>
    <property type="evidence" value="ECO:0007669"/>
    <property type="project" value="InterPro"/>
</dbReference>
<organism evidence="2 3">
    <name type="scientific">Thiosulfatimonas sediminis</name>
    <dbReference type="NCBI Taxonomy" id="2675054"/>
    <lineage>
        <taxon>Bacteria</taxon>
        <taxon>Pseudomonadati</taxon>
        <taxon>Pseudomonadota</taxon>
        <taxon>Gammaproteobacteria</taxon>
        <taxon>Thiotrichales</taxon>
        <taxon>Piscirickettsiaceae</taxon>
        <taxon>Thiosulfatimonas</taxon>
    </lineage>
</organism>
<dbReference type="NCBIfam" id="TIGR01868">
    <property type="entry name" value="casD_Cas5e"/>
    <property type="match status" value="1"/>
</dbReference>
<reference evidence="3" key="1">
    <citation type="submission" date="2019-11" db="EMBL/GenBank/DDBJ databases">
        <title>Isolation and characterization of two novel species in the genus Thiomicrorhabdus.</title>
        <authorList>
            <person name="Mochizuki J."/>
            <person name="Kojima H."/>
            <person name="Fukui M."/>
        </authorList>
    </citation>
    <scope>NUCLEOTIDE SEQUENCE [LARGE SCALE GENOMIC DNA]</scope>
    <source>
        <strain evidence="3">aks77</strain>
    </source>
</reference>
<dbReference type="RefSeq" id="WP_173272992.1">
    <property type="nucleotide sequence ID" value="NZ_AP021889.1"/>
</dbReference>